<protein>
    <submittedName>
        <fullName evidence="1">Uncharacterized protein</fullName>
    </submittedName>
</protein>
<proteinExistence type="predicted"/>
<organism evidence="1 2">
    <name type="scientific">Dyadobacter sandarakinus</name>
    <dbReference type="NCBI Taxonomy" id="2747268"/>
    <lineage>
        <taxon>Bacteria</taxon>
        <taxon>Pseudomonadati</taxon>
        <taxon>Bacteroidota</taxon>
        <taxon>Cytophagia</taxon>
        <taxon>Cytophagales</taxon>
        <taxon>Spirosomataceae</taxon>
        <taxon>Dyadobacter</taxon>
    </lineage>
</organism>
<reference evidence="1 2" key="1">
    <citation type="submission" date="2020-06" db="EMBL/GenBank/DDBJ databases">
        <title>Dyadobacter sandarakinus sp. nov., isolated from the soil of the Arctic Yellow River Station.</title>
        <authorList>
            <person name="Zhang Y."/>
            <person name="Peng F."/>
        </authorList>
    </citation>
    <scope>NUCLEOTIDE SEQUENCE [LARGE SCALE GENOMIC DNA]</scope>
    <source>
        <strain evidence="1 2">Q3-56</strain>
    </source>
</reference>
<gene>
    <name evidence="1" type="ORF">HWI92_14540</name>
</gene>
<evidence type="ECO:0000313" key="2">
    <source>
        <dbReference type="Proteomes" id="UP000612680"/>
    </source>
</evidence>
<name>A0ABX7I8I5_9BACT</name>
<dbReference type="EMBL" id="CP056775">
    <property type="protein sequence ID" value="QRR02038.1"/>
    <property type="molecule type" value="Genomic_DNA"/>
</dbReference>
<keyword evidence="2" id="KW-1185">Reference proteome</keyword>
<dbReference type="Proteomes" id="UP000612680">
    <property type="component" value="Chromosome"/>
</dbReference>
<accession>A0ABX7I8I5</accession>
<dbReference type="RefSeq" id="WP_204656409.1">
    <property type="nucleotide sequence ID" value="NZ_CP056775.1"/>
</dbReference>
<evidence type="ECO:0000313" key="1">
    <source>
        <dbReference type="EMBL" id="QRR02038.1"/>
    </source>
</evidence>
<sequence length="67" mass="7748">MKETVQSGTFQLLGQKLINIIIHRDDVMKIAPIKRGRGCVIYLKNKVPYAVDECEREVYKKLDWIAA</sequence>